<feature type="compositionally biased region" description="Basic and acidic residues" evidence="2">
    <location>
        <begin position="371"/>
        <end position="384"/>
    </location>
</feature>
<keyword evidence="1" id="KW-0175">Coiled coil</keyword>
<feature type="region of interest" description="Disordered" evidence="2">
    <location>
        <begin position="356"/>
        <end position="393"/>
    </location>
</feature>
<reference evidence="3 4" key="1">
    <citation type="journal article" date="2014" name="Agronomy (Basel)">
        <title>A Draft Genome Sequence for Ensete ventricosum, the Drought-Tolerant Tree Against Hunger.</title>
        <authorList>
            <person name="Harrison J."/>
            <person name="Moore K.A."/>
            <person name="Paszkiewicz K."/>
            <person name="Jones T."/>
            <person name="Grant M."/>
            <person name="Ambacheew D."/>
            <person name="Muzemil S."/>
            <person name="Studholme D.J."/>
        </authorList>
    </citation>
    <scope>NUCLEOTIDE SEQUENCE [LARGE SCALE GENOMIC DNA]</scope>
</reference>
<protein>
    <submittedName>
        <fullName evidence="3">Uncharacterized protein</fullName>
    </submittedName>
</protein>
<dbReference type="EMBL" id="AMZH03019987">
    <property type="protein sequence ID" value="RRT39673.1"/>
    <property type="molecule type" value="Genomic_DNA"/>
</dbReference>
<evidence type="ECO:0000313" key="3">
    <source>
        <dbReference type="EMBL" id="RRT39673.1"/>
    </source>
</evidence>
<accession>A0A426XJP6</accession>
<dbReference type="Proteomes" id="UP000287651">
    <property type="component" value="Unassembled WGS sequence"/>
</dbReference>
<evidence type="ECO:0000256" key="1">
    <source>
        <dbReference type="SAM" id="Coils"/>
    </source>
</evidence>
<gene>
    <name evidence="3" type="ORF">B296_00035699</name>
</gene>
<evidence type="ECO:0000313" key="4">
    <source>
        <dbReference type="Proteomes" id="UP000287651"/>
    </source>
</evidence>
<feature type="region of interest" description="Disordered" evidence="2">
    <location>
        <begin position="1"/>
        <end position="92"/>
    </location>
</feature>
<sequence>MDLGDLRGMPKVSGRKLPVARAAASAREVGVTPPTKAPKSSSKRPSDASIQQADDLARRHKKVKILSWRHKSRRGEGGSWSHSKGKEPAAPVEELETPVKFVEEVATPVFHRSKSMKDLCGMKVRKDDAGYYALYMSDLAHQDPDKEMQARWEKLKNSTKIWNDPSTAEEFERGLLHLQLARELYTLPSEVLLARATKEMVLMALFDRVHDAGRLITFMDYRITSLQQEIDALKSGGGSEAVAAAEERASELEKELEKTKRERDEALQRLETSDKELTRGDLSEAQRQLKEARVRARKMEDELLKSMKDLESTQVELPRRAIDDYKESVGFKEGLKRMGRVAYEYGYRVALARFRSLHPDSEVEEDPFTIRPEDDSMHMERQQAFDDSDPPES</sequence>
<feature type="coiled-coil region" evidence="1">
    <location>
        <begin position="242"/>
        <end position="316"/>
    </location>
</feature>
<dbReference type="AlphaFoldDB" id="A0A426XJP6"/>
<evidence type="ECO:0000256" key="2">
    <source>
        <dbReference type="SAM" id="MobiDB-lite"/>
    </source>
</evidence>
<proteinExistence type="predicted"/>
<organism evidence="3 4">
    <name type="scientific">Ensete ventricosum</name>
    <name type="common">Abyssinian banana</name>
    <name type="synonym">Musa ensete</name>
    <dbReference type="NCBI Taxonomy" id="4639"/>
    <lineage>
        <taxon>Eukaryota</taxon>
        <taxon>Viridiplantae</taxon>
        <taxon>Streptophyta</taxon>
        <taxon>Embryophyta</taxon>
        <taxon>Tracheophyta</taxon>
        <taxon>Spermatophyta</taxon>
        <taxon>Magnoliopsida</taxon>
        <taxon>Liliopsida</taxon>
        <taxon>Zingiberales</taxon>
        <taxon>Musaceae</taxon>
        <taxon>Ensete</taxon>
    </lineage>
</organism>
<comment type="caution">
    <text evidence="3">The sequence shown here is derived from an EMBL/GenBank/DDBJ whole genome shotgun (WGS) entry which is preliminary data.</text>
</comment>
<feature type="compositionally biased region" description="Basic residues" evidence="2">
    <location>
        <begin position="58"/>
        <end position="73"/>
    </location>
</feature>
<name>A0A426XJP6_ENSVE</name>